<dbReference type="PANTHER" id="PTHR31133:SF9">
    <property type="entry name" value="TRANSMEMBRANE PROTEIN"/>
    <property type="match status" value="1"/>
</dbReference>
<keyword evidence="2" id="KW-1185">Reference proteome</keyword>
<dbReference type="Proteomes" id="UP000824469">
    <property type="component" value="Unassembled WGS sequence"/>
</dbReference>
<dbReference type="PANTHER" id="PTHR31133">
    <property type="entry name" value="MEMBRANE PROTEIN"/>
    <property type="match status" value="1"/>
</dbReference>
<comment type="caution">
    <text evidence="1">The sequence shown here is derived from an EMBL/GenBank/DDBJ whole genome shotgun (WGS) entry which is preliminary data.</text>
</comment>
<evidence type="ECO:0000313" key="2">
    <source>
        <dbReference type="Proteomes" id="UP000824469"/>
    </source>
</evidence>
<name>A0AA38CPK2_TAXCH</name>
<evidence type="ECO:0000313" key="1">
    <source>
        <dbReference type="EMBL" id="KAH9300359.1"/>
    </source>
</evidence>
<feature type="non-terminal residue" evidence="1">
    <location>
        <position position="1"/>
    </location>
</feature>
<reference evidence="1 2" key="1">
    <citation type="journal article" date="2021" name="Nat. Plants">
        <title>The Taxus genome provides insights into paclitaxel biosynthesis.</title>
        <authorList>
            <person name="Xiong X."/>
            <person name="Gou J."/>
            <person name="Liao Q."/>
            <person name="Li Y."/>
            <person name="Zhou Q."/>
            <person name="Bi G."/>
            <person name="Li C."/>
            <person name="Du R."/>
            <person name="Wang X."/>
            <person name="Sun T."/>
            <person name="Guo L."/>
            <person name="Liang H."/>
            <person name="Lu P."/>
            <person name="Wu Y."/>
            <person name="Zhang Z."/>
            <person name="Ro D.K."/>
            <person name="Shang Y."/>
            <person name="Huang S."/>
            <person name="Yan J."/>
        </authorList>
    </citation>
    <scope>NUCLEOTIDE SEQUENCE [LARGE SCALE GENOMIC DNA]</scope>
    <source>
        <strain evidence="1">Ta-2019</strain>
    </source>
</reference>
<accession>A0AA38CPK2</accession>
<organism evidence="1 2">
    <name type="scientific">Taxus chinensis</name>
    <name type="common">Chinese yew</name>
    <name type="synonym">Taxus wallichiana var. chinensis</name>
    <dbReference type="NCBI Taxonomy" id="29808"/>
    <lineage>
        <taxon>Eukaryota</taxon>
        <taxon>Viridiplantae</taxon>
        <taxon>Streptophyta</taxon>
        <taxon>Embryophyta</taxon>
        <taxon>Tracheophyta</taxon>
        <taxon>Spermatophyta</taxon>
        <taxon>Pinopsida</taxon>
        <taxon>Pinidae</taxon>
        <taxon>Conifers II</taxon>
        <taxon>Cupressales</taxon>
        <taxon>Taxaceae</taxon>
        <taxon>Taxus</taxon>
    </lineage>
</organism>
<dbReference type="EMBL" id="JAHRHJ020000009">
    <property type="protein sequence ID" value="KAH9300359.1"/>
    <property type="molecule type" value="Genomic_DNA"/>
</dbReference>
<dbReference type="AlphaFoldDB" id="A0AA38CPK2"/>
<dbReference type="InterPro" id="IPR040229">
    <property type="entry name" value="At3g27390-like"/>
</dbReference>
<proteinExistence type="predicted"/>
<gene>
    <name evidence="1" type="ORF">KI387_011942</name>
</gene>
<protein>
    <submittedName>
        <fullName evidence="1">Uncharacterized protein</fullName>
    </submittedName>
</protein>
<sequence length="258" mass="29165">MYFQVWNSIFEVCEETGKALYQEGVITNEDLKDWKRSDSRILNIGLPAYVLLQCFLRSIKSDSPGNGKVLTQTNRPEGRAFDFFFEPMSIMLEQLKRLKLQESEELYLSKLVLTAGDSERMEKWHNGGIPPADEIKKGQLQGISKSIYSDEMVTTVQIPTIAEAIKSKILSSDQPGRMTLGIIYPAWIGICTPSITKVLVDATYFYIVFKLTIFGCRLMPPTIRCQPQASKTAWHPMTSVWPLLGNFSVAKIVNQESP</sequence>